<evidence type="ECO:0000256" key="1">
    <source>
        <dbReference type="ARBA" id="ARBA00009333"/>
    </source>
</evidence>
<dbReference type="OMA" id="HMHMIPT"/>
<dbReference type="EMBL" id="CDMC01000002">
    <property type="protein sequence ID" value="CEN59904.1"/>
    <property type="molecule type" value="Genomic_DNA"/>
</dbReference>
<evidence type="ECO:0000313" key="5">
    <source>
        <dbReference type="EMBL" id="CEN59904.1"/>
    </source>
</evidence>
<dbReference type="InterPro" id="IPR036188">
    <property type="entry name" value="FAD/NAD-bd_sf"/>
</dbReference>
<feature type="domain" description="FAD/NAD(P)-binding" evidence="4">
    <location>
        <begin position="6"/>
        <end position="147"/>
    </location>
</feature>
<evidence type="ECO:0000259" key="4">
    <source>
        <dbReference type="Pfam" id="PF07992"/>
    </source>
</evidence>
<dbReference type="InterPro" id="IPR023753">
    <property type="entry name" value="FAD/NAD-binding_dom"/>
</dbReference>
<dbReference type="PANTHER" id="PTHR48105">
    <property type="entry name" value="THIOREDOXIN REDUCTASE 1-RELATED-RELATED"/>
    <property type="match status" value="1"/>
</dbReference>
<dbReference type="SUPFAM" id="SSF51905">
    <property type="entry name" value="FAD/NAD(P)-binding domain"/>
    <property type="match status" value="1"/>
</dbReference>
<accession>A0A0U5GPJ9</accession>
<keyword evidence="6" id="KW-1185">Reference proteome</keyword>
<dbReference type="Gene3D" id="3.50.50.60">
    <property type="entry name" value="FAD/NAD(P)-binding domain"/>
    <property type="match status" value="2"/>
</dbReference>
<evidence type="ECO:0000256" key="3">
    <source>
        <dbReference type="ARBA" id="ARBA00023002"/>
    </source>
</evidence>
<dbReference type="Proteomes" id="UP000054771">
    <property type="component" value="Unassembled WGS sequence"/>
</dbReference>
<evidence type="ECO:0000313" key="6">
    <source>
        <dbReference type="Proteomes" id="UP000054771"/>
    </source>
</evidence>
<name>A0A0U5GPJ9_ASPCI</name>
<dbReference type="InterPro" id="IPR050097">
    <property type="entry name" value="Ferredoxin-NADP_redctase_2"/>
</dbReference>
<keyword evidence="3" id="KW-0560">Oxidoreductase</keyword>
<sequence length="335" mass="35631">MSSPVDVLIIGGGPAGLTAALTLVRQQHTAILFDSGSYRNGAAEHMHMIPTWDHKNPAEFRAKARAEIQEHYDTVEIVDVTLTSARKINDSLFEVADASGRMWRGRKVILATGSEDVFPDIPGYEEGWVKRIYHCLYCKGYEDRHAARSGVLAIQAASIAPMAIHLAETAASLSSTVTIYTHGATELAAQIRSSLGQGSGAQDSNTNVFRVDSRPISRLRVVETAGTLTGIEISFADGSTSLETFLVHNPFTKTKGPFAVQLGVETGPSPRPDTAPGDVVANFPLYQTSVRGVFAAGDCVTQYKVVAGAISSGCNAAVATSAQLLAERFGHASLV</sequence>
<dbReference type="PRINTS" id="PR00469">
    <property type="entry name" value="PNDRDTASEII"/>
</dbReference>
<protein>
    <recommendedName>
        <fullName evidence="4">FAD/NAD(P)-binding domain-containing protein</fullName>
    </recommendedName>
</protein>
<dbReference type="GO" id="GO:0016491">
    <property type="term" value="F:oxidoreductase activity"/>
    <property type="evidence" value="ECO:0007669"/>
    <property type="project" value="UniProtKB-KW"/>
</dbReference>
<reference evidence="6" key="1">
    <citation type="journal article" date="2016" name="Genome Announc.">
        <title>Draft genome sequences of fungus Aspergillus calidoustus.</title>
        <authorList>
            <person name="Horn F."/>
            <person name="Linde J."/>
            <person name="Mattern D.J."/>
            <person name="Walther G."/>
            <person name="Guthke R."/>
            <person name="Scherlach K."/>
            <person name="Martin K."/>
            <person name="Brakhage A.A."/>
            <person name="Petzke L."/>
            <person name="Valiante V."/>
        </authorList>
    </citation>
    <scope>NUCLEOTIDE SEQUENCE [LARGE SCALE GENOMIC DNA]</scope>
    <source>
        <strain evidence="6">SF006504</strain>
    </source>
</reference>
<gene>
    <name evidence="5" type="ORF">ASPCAL02345</name>
</gene>
<dbReference type="STRING" id="454130.A0A0U5GPJ9"/>
<dbReference type="Pfam" id="PF07992">
    <property type="entry name" value="Pyr_redox_2"/>
    <property type="match status" value="1"/>
</dbReference>
<dbReference type="PRINTS" id="PR00368">
    <property type="entry name" value="FADPNR"/>
</dbReference>
<keyword evidence="2" id="KW-0285">Flavoprotein</keyword>
<organism evidence="5 6">
    <name type="scientific">Aspergillus calidoustus</name>
    <dbReference type="NCBI Taxonomy" id="454130"/>
    <lineage>
        <taxon>Eukaryota</taxon>
        <taxon>Fungi</taxon>
        <taxon>Dikarya</taxon>
        <taxon>Ascomycota</taxon>
        <taxon>Pezizomycotina</taxon>
        <taxon>Eurotiomycetes</taxon>
        <taxon>Eurotiomycetidae</taxon>
        <taxon>Eurotiales</taxon>
        <taxon>Aspergillaceae</taxon>
        <taxon>Aspergillus</taxon>
        <taxon>Aspergillus subgen. Nidulantes</taxon>
    </lineage>
</organism>
<dbReference type="OrthoDB" id="10260355at2759"/>
<dbReference type="GO" id="GO:0097237">
    <property type="term" value="P:cellular response to toxic substance"/>
    <property type="evidence" value="ECO:0007669"/>
    <property type="project" value="UniProtKB-ARBA"/>
</dbReference>
<dbReference type="AlphaFoldDB" id="A0A0U5GPJ9"/>
<comment type="similarity">
    <text evidence="1">Belongs to the class-II pyridine nucleotide-disulfide oxidoreductase family.</text>
</comment>
<proteinExistence type="inferred from homology"/>
<evidence type="ECO:0000256" key="2">
    <source>
        <dbReference type="ARBA" id="ARBA00022630"/>
    </source>
</evidence>